<dbReference type="EMBL" id="JBHTMN010000012">
    <property type="protein sequence ID" value="MFD1383907.1"/>
    <property type="molecule type" value="Genomic_DNA"/>
</dbReference>
<keyword evidence="4" id="KW-1185">Reference proteome</keyword>
<comment type="caution">
    <text evidence="3">The sequence shown here is derived from an EMBL/GenBank/DDBJ whole genome shotgun (WGS) entry which is preliminary data.</text>
</comment>
<dbReference type="PROSITE" id="PS01129">
    <property type="entry name" value="PSI_RLU"/>
    <property type="match status" value="1"/>
</dbReference>
<comment type="similarity">
    <text evidence="1">Belongs to the pseudouridine synthase RluA family.</text>
</comment>
<name>A0ABW4B1T7_9GAMM</name>
<gene>
    <name evidence="3" type="ORF">ACFQ45_11030</name>
</gene>
<dbReference type="InterPro" id="IPR006145">
    <property type="entry name" value="PsdUridine_synth_RsuA/RluA"/>
</dbReference>
<dbReference type="SUPFAM" id="SSF55120">
    <property type="entry name" value="Pseudouridine synthase"/>
    <property type="match status" value="1"/>
</dbReference>
<dbReference type="Gene3D" id="3.30.2350.10">
    <property type="entry name" value="Pseudouridine synthase"/>
    <property type="match status" value="1"/>
</dbReference>
<proteinExistence type="inferred from homology"/>
<evidence type="ECO:0000313" key="4">
    <source>
        <dbReference type="Proteomes" id="UP001597059"/>
    </source>
</evidence>
<dbReference type="Pfam" id="PF00849">
    <property type="entry name" value="PseudoU_synth_2"/>
    <property type="match status" value="1"/>
</dbReference>
<sequence>MNPIKLIFQHPDFWIVVKPSGESFHSEDGEGFFARLSAQFPEQVFYPLHRLDKLTSGILVFATNKQAAAEFGVLFEQHKFEKRYLAVSAAKPNKKQGTVAGGMIPSRRGQWRLTKQLDNFAATQFFSFAESGKRYFWLRPLTGKTHQIRVALKSIGSPILGDERYGGVAADRGYLHAVKIAFEWRGEAFEFVSWPDTGEFFTESSKTQYQDLFLMGQEIWPKFTIPKKSI</sequence>
<dbReference type="InterPro" id="IPR020103">
    <property type="entry name" value="PsdUridine_synth_cat_dom_sf"/>
</dbReference>
<dbReference type="PANTHER" id="PTHR21600">
    <property type="entry name" value="MITOCHONDRIAL RNA PSEUDOURIDINE SYNTHASE"/>
    <property type="match status" value="1"/>
</dbReference>
<evidence type="ECO:0000256" key="1">
    <source>
        <dbReference type="ARBA" id="ARBA00010876"/>
    </source>
</evidence>
<organism evidence="3 4">
    <name type="scientific">Rhodanobacter aciditrophus</name>
    <dbReference type="NCBI Taxonomy" id="1623218"/>
    <lineage>
        <taxon>Bacteria</taxon>
        <taxon>Pseudomonadati</taxon>
        <taxon>Pseudomonadota</taxon>
        <taxon>Gammaproteobacteria</taxon>
        <taxon>Lysobacterales</taxon>
        <taxon>Rhodanobacteraceae</taxon>
        <taxon>Rhodanobacter</taxon>
    </lineage>
</organism>
<evidence type="ECO:0000259" key="2">
    <source>
        <dbReference type="Pfam" id="PF00849"/>
    </source>
</evidence>
<reference evidence="4" key="1">
    <citation type="journal article" date="2019" name="Int. J. Syst. Evol. Microbiol.">
        <title>The Global Catalogue of Microorganisms (GCM) 10K type strain sequencing project: providing services to taxonomists for standard genome sequencing and annotation.</title>
        <authorList>
            <consortium name="The Broad Institute Genomics Platform"/>
            <consortium name="The Broad Institute Genome Sequencing Center for Infectious Disease"/>
            <person name="Wu L."/>
            <person name="Ma J."/>
        </authorList>
    </citation>
    <scope>NUCLEOTIDE SEQUENCE [LARGE SCALE GENOMIC DNA]</scope>
    <source>
        <strain evidence="4">JCM 30774</strain>
    </source>
</reference>
<dbReference type="Proteomes" id="UP001597059">
    <property type="component" value="Unassembled WGS sequence"/>
</dbReference>
<dbReference type="CDD" id="cd02869">
    <property type="entry name" value="PseudoU_synth_RluA_like"/>
    <property type="match status" value="1"/>
</dbReference>
<accession>A0ABW4B1T7</accession>
<dbReference type="InterPro" id="IPR050188">
    <property type="entry name" value="RluA_PseudoU_synthase"/>
</dbReference>
<evidence type="ECO:0000313" key="3">
    <source>
        <dbReference type="EMBL" id="MFD1383907.1"/>
    </source>
</evidence>
<feature type="domain" description="Pseudouridine synthase RsuA/RluA-like" evidence="2">
    <location>
        <begin position="12"/>
        <end position="153"/>
    </location>
</feature>
<dbReference type="RefSeq" id="WP_377367626.1">
    <property type="nucleotide sequence ID" value="NZ_JBHTMN010000012.1"/>
</dbReference>
<dbReference type="InterPro" id="IPR006224">
    <property type="entry name" value="PsdUridine_synth_RluA-like_CS"/>
</dbReference>
<dbReference type="PANTHER" id="PTHR21600:SF87">
    <property type="entry name" value="RNA PSEUDOURIDYLATE SYNTHASE DOMAIN-CONTAINING PROTEIN 1"/>
    <property type="match status" value="1"/>
</dbReference>
<protein>
    <submittedName>
        <fullName evidence="3">Pseudouridine synthase</fullName>
    </submittedName>
</protein>